<comment type="caution">
    <text evidence="3">The sequence shown here is derived from an EMBL/GenBank/DDBJ whole genome shotgun (WGS) entry which is preliminary data.</text>
</comment>
<dbReference type="AlphaFoldDB" id="A0A402A5T3"/>
<dbReference type="InterPro" id="IPR027417">
    <property type="entry name" value="P-loop_NTPase"/>
</dbReference>
<evidence type="ECO:0000259" key="2">
    <source>
        <dbReference type="SMART" id="SM00382"/>
    </source>
</evidence>
<dbReference type="InterPro" id="IPR003959">
    <property type="entry name" value="ATPase_AAA_core"/>
</dbReference>
<dbReference type="EMBL" id="BIFR01000002">
    <property type="protein sequence ID" value="GCE14504.1"/>
    <property type="molecule type" value="Genomic_DNA"/>
</dbReference>
<feature type="region of interest" description="Disordered" evidence="1">
    <location>
        <begin position="486"/>
        <end position="506"/>
    </location>
</feature>
<dbReference type="Gene3D" id="3.40.50.300">
    <property type="entry name" value="P-loop containing nucleotide triphosphate hydrolases"/>
    <property type="match status" value="1"/>
</dbReference>
<organism evidence="3 4">
    <name type="scientific">Tengunoibacter tsumagoiensis</name>
    <dbReference type="NCBI Taxonomy" id="2014871"/>
    <lineage>
        <taxon>Bacteria</taxon>
        <taxon>Bacillati</taxon>
        <taxon>Chloroflexota</taxon>
        <taxon>Ktedonobacteria</taxon>
        <taxon>Ktedonobacterales</taxon>
        <taxon>Dictyobacteraceae</taxon>
        <taxon>Tengunoibacter</taxon>
    </lineage>
</organism>
<dbReference type="Pfam" id="PF13175">
    <property type="entry name" value="AAA_15"/>
    <property type="match status" value="1"/>
</dbReference>
<keyword evidence="4" id="KW-1185">Reference proteome</keyword>
<reference evidence="4" key="1">
    <citation type="submission" date="2018-12" db="EMBL/GenBank/DDBJ databases">
        <title>Tengunoibacter tsumagoiensis gen. nov., sp. nov., Dictyobacter kobayashii sp. nov., D. alpinus sp. nov., and D. joshuensis sp. nov. and description of Dictyobacteraceae fam. nov. within the order Ktedonobacterales isolated from Tengu-no-mugimeshi.</title>
        <authorList>
            <person name="Wang C.M."/>
            <person name="Zheng Y."/>
            <person name="Sakai Y."/>
            <person name="Toyoda A."/>
            <person name="Minakuchi Y."/>
            <person name="Abe K."/>
            <person name="Yokota A."/>
            <person name="Yabe S."/>
        </authorList>
    </citation>
    <scope>NUCLEOTIDE SEQUENCE [LARGE SCALE GENOMIC DNA]</scope>
    <source>
        <strain evidence="4">Uno3</strain>
    </source>
</reference>
<dbReference type="OrthoDB" id="9784297at2"/>
<sequence length="524" mass="61220">MQLEQLTIAHYKNLHNFTIDFRQKSQTMVLIGQNGAGKSTLLEALIFIFRNLDLGEQPPFKYSLAYYCQGSYIQIVADPNEARLYRIHITVDGQPITYKRFYLASEPRYLPRYVFGYYSGLNDHMLNLFDKHHERFYGEIVRGLEHPSHPLIYAQAAYRQFSLLSFFIEQDQQCIDFLERHLGILELESVSFLIAEPSWKSQEGDRRFWNARGAVQKALSYLYDAAEEPVQKKVKIRLDHRTVIRRDCLSLELQNQQRLQRFYSFYQSPQAFFHALTCIEMSGMLVEVSVHVRVRNADGSVASRSLSEGEQQLLMVLGLLRFTRDEETLFLLDEPDTHLNPVWSIQYLDLIEQMVGPHHSSQLLMSTHNPLFISSLDRSQVRIMSRNPTTQRIEASEPMENPRGMGVASILTSDLFGLRSTLDPPTQQLVDQRRELALKAALTGEKLSQEERQQLTALNQQLQDLDFSITTYDPLYQHYVREMTRREEPPIRQSIQLTDEQRQRQKDLTRQVLRELREKKEPRA</sequence>
<name>A0A402A5T3_9CHLR</name>
<dbReference type="Pfam" id="PF13304">
    <property type="entry name" value="AAA_21"/>
    <property type="match status" value="1"/>
</dbReference>
<dbReference type="InterPro" id="IPR051396">
    <property type="entry name" value="Bact_Antivir_Def_Nuclease"/>
</dbReference>
<evidence type="ECO:0000256" key="1">
    <source>
        <dbReference type="SAM" id="MobiDB-lite"/>
    </source>
</evidence>
<evidence type="ECO:0000313" key="3">
    <source>
        <dbReference type="EMBL" id="GCE14504.1"/>
    </source>
</evidence>
<dbReference type="RefSeq" id="WP_126582071.1">
    <property type="nucleotide sequence ID" value="NZ_BIFR01000002.1"/>
</dbReference>
<dbReference type="SMART" id="SM00382">
    <property type="entry name" value="AAA"/>
    <property type="match status" value="1"/>
</dbReference>
<gene>
    <name evidence="3" type="ORF">KTT_43630</name>
</gene>
<dbReference type="PANTHER" id="PTHR43581:SF4">
    <property type="entry name" value="ATP_GTP PHOSPHATASE"/>
    <property type="match status" value="1"/>
</dbReference>
<dbReference type="GO" id="GO:0016887">
    <property type="term" value="F:ATP hydrolysis activity"/>
    <property type="evidence" value="ECO:0007669"/>
    <property type="project" value="InterPro"/>
</dbReference>
<evidence type="ECO:0000313" key="4">
    <source>
        <dbReference type="Proteomes" id="UP000287352"/>
    </source>
</evidence>
<dbReference type="PANTHER" id="PTHR43581">
    <property type="entry name" value="ATP/GTP PHOSPHATASE"/>
    <property type="match status" value="1"/>
</dbReference>
<dbReference type="SUPFAM" id="SSF52540">
    <property type="entry name" value="P-loop containing nucleoside triphosphate hydrolases"/>
    <property type="match status" value="1"/>
</dbReference>
<proteinExistence type="predicted"/>
<dbReference type="Proteomes" id="UP000287352">
    <property type="component" value="Unassembled WGS sequence"/>
</dbReference>
<dbReference type="GO" id="GO:0005524">
    <property type="term" value="F:ATP binding"/>
    <property type="evidence" value="ECO:0007669"/>
    <property type="project" value="InterPro"/>
</dbReference>
<protein>
    <recommendedName>
        <fullName evidence="2">AAA+ ATPase domain-containing protein</fullName>
    </recommendedName>
</protein>
<feature type="domain" description="AAA+ ATPase" evidence="2">
    <location>
        <begin position="24"/>
        <end position="389"/>
    </location>
</feature>
<accession>A0A402A5T3</accession>
<dbReference type="InterPro" id="IPR041685">
    <property type="entry name" value="AAA_GajA/Old/RecF-like"/>
</dbReference>
<dbReference type="CDD" id="cd00267">
    <property type="entry name" value="ABC_ATPase"/>
    <property type="match status" value="1"/>
</dbReference>
<dbReference type="InterPro" id="IPR003593">
    <property type="entry name" value="AAA+_ATPase"/>
</dbReference>